<dbReference type="AlphaFoldDB" id="A0A1Q9BR16"/>
<feature type="non-terminal residue" evidence="2">
    <location>
        <position position="188"/>
    </location>
</feature>
<organism evidence="2 3">
    <name type="scientific">Symbiodinium microadriaticum</name>
    <name type="common">Dinoflagellate</name>
    <name type="synonym">Zooxanthella microadriatica</name>
    <dbReference type="NCBI Taxonomy" id="2951"/>
    <lineage>
        <taxon>Eukaryota</taxon>
        <taxon>Sar</taxon>
        <taxon>Alveolata</taxon>
        <taxon>Dinophyceae</taxon>
        <taxon>Suessiales</taxon>
        <taxon>Symbiodiniaceae</taxon>
        <taxon>Symbiodinium</taxon>
    </lineage>
</organism>
<sequence length="188" mass="21593">MADSDKKPEKEEAFPDDNDMGLVPKKEPDQEDPVTPPRKGKGQKRGKQAKDKDSNKDKDAGERGGRGKKNQPLTMCICPGCEWPKYPGSRFCSQNDHKRGFDNLMYQRRSRKDLTEQQKAEFDAQMKSDEFAGRTVLEFVKDCPPELRKKTLFDFARFERSKGVRVSAHEQSGDVPMTERAFYKHCDN</sequence>
<protein>
    <submittedName>
        <fullName evidence="2">Uncharacterized protein</fullName>
    </submittedName>
</protein>
<gene>
    <name evidence="2" type="ORF">AK812_SmicGene47741</name>
</gene>
<dbReference type="EMBL" id="LSRX01006252">
    <property type="protein sequence ID" value="OLP73142.1"/>
    <property type="molecule type" value="Genomic_DNA"/>
</dbReference>
<evidence type="ECO:0000313" key="3">
    <source>
        <dbReference type="Proteomes" id="UP000186817"/>
    </source>
</evidence>
<feature type="compositionally biased region" description="Basic and acidic residues" evidence="1">
    <location>
        <begin position="48"/>
        <end position="65"/>
    </location>
</feature>
<accession>A0A1Q9BR16</accession>
<feature type="compositionally biased region" description="Basic and acidic residues" evidence="1">
    <location>
        <begin position="1"/>
        <end position="13"/>
    </location>
</feature>
<dbReference type="Proteomes" id="UP000186817">
    <property type="component" value="Unassembled WGS sequence"/>
</dbReference>
<reference evidence="2 3" key="1">
    <citation type="submission" date="2016-02" db="EMBL/GenBank/DDBJ databases">
        <title>Genome analysis of coral dinoflagellate symbionts highlights evolutionary adaptations to a symbiotic lifestyle.</title>
        <authorList>
            <person name="Aranda M."/>
            <person name="Li Y."/>
            <person name="Liew Y.J."/>
            <person name="Baumgarten S."/>
            <person name="Simakov O."/>
            <person name="Wilson M."/>
            <person name="Piel J."/>
            <person name="Ashoor H."/>
            <person name="Bougouffa S."/>
            <person name="Bajic V.B."/>
            <person name="Ryu T."/>
            <person name="Ravasi T."/>
            <person name="Bayer T."/>
            <person name="Micklem G."/>
            <person name="Kim H."/>
            <person name="Bhak J."/>
            <person name="Lajeunesse T.C."/>
            <person name="Voolstra C.R."/>
        </authorList>
    </citation>
    <scope>NUCLEOTIDE SEQUENCE [LARGE SCALE GENOMIC DNA]</scope>
    <source>
        <strain evidence="2 3">CCMP2467</strain>
    </source>
</reference>
<evidence type="ECO:0000256" key="1">
    <source>
        <dbReference type="SAM" id="MobiDB-lite"/>
    </source>
</evidence>
<feature type="region of interest" description="Disordered" evidence="1">
    <location>
        <begin position="1"/>
        <end position="72"/>
    </location>
</feature>
<feature type="compositionally biased region" description="Basic residues" evidence="1">
    <location>
        <begin position="38"/>
        <end position="47"/>
    </location>
</feature>
<proteinExistence type="predicted"/>
<name>A0A1Q9BR16_SYMMI</name>
<comment type="caution">
    <text evidence="2">The sequence shown here is derived from an EMBL/GenBank/DDBJ whole genome shotgun (WGS) entry which is preliminary data.</text>
</comment>
<keyword evidence="3" id="KW-1185">Reference proteome</keyword>
<evidence type="ECO:0000313" key="2">
    <source>
        <dbReference type="EMBL" id="OLP73142.1"/>
    </source>
</evidence>